<keyword evidence="4" id="KW-1185">Reference proteome</keyword>
<dbReference type="InterPro" id="IPR005373">
    <property type="entry name" value="PHAF1"/>
</dbReference>
<feature type="compositionally biased region" description="Low complexity" evidence="2">
    <location>
        <begin position="241"/>
        <end position="267"/>
    </location>
</feature>
<dbReference type="Pfam" id="PF03676">
    <property type="entry name" value="PHAF1"/>
    <property type="match status" value="3"/>
</dbReference>
<dbReference type="OMA" id="YRKNDQK"/>
<sequence length="529" mass="58576">MTTAMNDISKRAKRIELLINPGKTLGPFRLGSSLWDVIQFLRERPVFFPSVELKYNRQDPFRSAFIVSLPNNGINLWFDGSLQRLKTIECFDPTKVKLVYQNSDVSSSRTIPTFLLIYKSFGPTYLGEFKAEQNLYTLNYPGLSFTFPIPQKYNHVYTNSSELPLEFPDGTTPIASKVYIFHSSSSNWQTVAPPYTSRILAEINEGKATKYGKLGRRELEVVVAKVSHGVTLYFPSVSPSSTAKSAHHSQSSSNAPASTTTSAGTTSVIGNTPTSNQKDSEGDDDTLANYRASTAYQEVDILLRVTAMQDILADLGKPSRVFYKEQDKMKIHSVADDGAIASKAGKGDAPLGLAKGGGDDERDLSSTNTATDYFLNYFHLGLDILIDGTDHVCKKIILHGNVPGHYDFQRYKRCPFKLVLPKDLVNGQQNPNKLLVDVESDPAEDGVPPHIVTADMKVTTMQNRIPWKSSNQITTKANDETQLEQQKPVILTRGPNEQNPFGSTYLTGYSEGIVMEVMKNGYVPAVVLF</sequence>
<organism evidence="3">
    <name type="scientific">Absidia glauca</name>
    <name type="common">Pin mould</name>
    <dbReference type="NCBI Taxonomy" id="4829"/>
    <lineage>
        <taxon>Eukaryota</taxon>
        <taxon>Fungi</taxon>
        <taxon>Fungi incertae sedis</taxon>
        <taxon>Mucoromycota</taxon>
        <taxon>Mucoromycotina</taxon>
        <taxon>Mucoromycetes</taxon>
        <taxon>Mucorales</taxon>
        <taxon>Cunninghamellaceae</taxon>
        <taxon>Absidia</taxon>
    </lineage>
</organism>
<reference evidence="3" key="1">
    <citation type="submission" date="2016-04" db="EMBL/GenBank/DDBJ databases">
        <authorList>
            <person name="Evans L.H."/>
            <person name="Alamgir A."/>
            <person name="Owens N."/>
            <person name="Weber N.D."/>
            <person name="Virtaneva K."/>
            <person name="Barbian K."/>
            <person name="Babar A."/>
            <person name="Rosenke K."/>
        </authorList>
    </citation>
    <scope>NUCLEOTIDE SEQUENCE [LARGE SCALE GENOMIC DNA]</scope>
    <source>
        <strain evidence="3">CBS 101.48</strain>
    </source>
</reference>
<comment type="similarity">
    <text evidence="1">Belongs to the PHAF1 family.</text>
</comment>
<feature type="compositionally biased region" description="Polar residues" evidence="2">
    <location>
        <begin position="268"/>
        <end position="277"/>
    </location>
</feature>
<dbReference type="PANTHER" id="PTHR13465:SF2">
    <property type="entry name" value="PHAGOSOME ASSEMBLY FACTOR 1"/>
    <property type="match status" value="1"/>
</dbReference>
<proteinExistence type="inferred from homology"/>
<dbReference type="PANTHER" id="PTHR13465">
    <property type="entry name" value="UPF0183 PROTEIN"/>
    <property type="match status" value="1"/>
</dbReference>
<dbReference type="OrthoDB" id="411211at2759"/>
<gene>
    <name evidence="3" type="primary">ABSGL_14507.1 scaffold 14663</name>
</gene>
<evidence type="ECO:0000256" key="2">
    <source>
        <dbReference type="SAM" id="MobiDB-lite"/>
    </source>
</evidence>
<dbReference type="GO" id="GO:0005802">
    <property type="term" value="C:trans-Golgi network"/>
    <property type="evidence" value="ECO:0007669"/>
    <property type="project" value="TreeGrafter"/>
</dbReference>
<dbReference type="Proteomes" id="UP000078561">
    <property type="component" value="Unassembled WGS sequence"/>
</dbReference>
<name>A0A163MUK8_ABSGL</name>
<feature type="region of interest" description="Disordered" evidence="2">
    <location>
        <begin position="241"/>
        <end position="286"/>
    </location>
</feature>
<evidence type="ECO:0000313" key="3">
    <source>
        <dbReference type="EMBL" id="SAM08841.1"/>
    </source>
</evidence>
<evidence type="ECO:0000256" key="1">
    <source>
        <dbReference type="ARBA" id="ARBA00024339"/>
    </source>
</evidence>
<evidence type="ECO:0000313" key="4">
    <source>
        <dbReference type="Proteomes" id="UP000078561"/>
    </source>
</evidence>
<dbReference type="GO" id="GO:0043001">
    <property type="term" value="P:Golgi to plasma membrane protein transport"/>
    <property type="evidence" value="ECO:0007669"/>
    <property type="project" value="TreeGrafter"/>
</dbReference>
<dbReference type="InParanoid" id="A0A163MUK8"/>
<dbReference type="AlphaFoldDB" id="A0A163MUK8"/>
<accession>A0A163MUK8</accession>
<protein>
    <submittedName>
        <fullName evidence="3">Uncharacterized protein</fullName>
    </submittedName>
</protein>
<dbReference type="EMBL" id="LT554937">
    <property type="protein sequence ID" value="SAM08841.1"/>
    <property type="molecule type" value="Genomic_DNA"/>
</dbReference>
<dbReference type="InterPro" id="IPR039156">
    <property type="entry name" value="PHAF1/BROMI"/>
</dbReference>